<keyword evidence="4" id="KW-0804">Transcription</keyword>
<evidence type="ECO:0000313" key="6">
    <source>
        <dbReference type="EMBL" id="MBC2837173.1"/>
    </source>
</evidence>
<dbReference type="RefSeq" id="WP_185798779.1">
    <property type="nucleotide sequence ID" value="NZ_JACLQD010000005.1"/>
</dbReference>
<comment type="similarity">
    <text evidence="1">Belongs to the LysR transcriptional regulatory family.</text>
</comment>
<dbReference type="Proteomes" id="UP000555411">
    <property type="component" value="Unassembled WGS sequence"/>
</dbReference>
<dbReference type="SUPFAM" id="SSF53850">
    <property type="entry name" value="Periplasmic binding protein-like II"/>
    <property type="match status" value="1"/>
</dbReference>
<protein>
    <submittedName>
        <fullName evidence="6">LysR family transcriptional regulator</fullName>
    </submittedName>
</protein>
<organism evidence="6 7">
    <name type="scientific">Paragemmobacter straminiformis</name>
    <dbReference type="NCBI Taxonomy" id="2045119"/>
    <lineage>
        <taxon>Bacteria</taxon>
        <taxon>Pseudomonadati</taxon>
        <taxon>Pseudomonadota</taxon>
        <taxon>Alphaproteobacteria</taxon>
        <taxon>Rhodobacterales</taxon>
        <taxon>Paracoccaceae</taxon>
        <taxon>Paragemmobacter</taxon>
    </lineage>
</organism>
<keyword evidence="3" id="KW-0238">DNA-binding</keyword>
<dbReference type="Gene3D" id="3.40.190.290">
    <property type="match status" value="1"/>
</dbReference>
<dbReference type="InterPro" id="IPR036390">
    <property type="entry name" value="WH_DNA-bd_sf"/>
</dbReference>
<proteinExistence type="inferred from homology"/>
<comment type="caution">
    <text evidence="6">The sequence shown here is derived from an EMBL/GenBank/DDBJ whole genome shotgun (WGS) entry which is preliminary data.</text>
</comment>
<dbReference type="FunFam" id="3.40.190.290:FF:000012">
    <property type="entry name" value="Transcriptional regulator, LysR family"/>
    <property type="match status" value="1"/>
</dbReference>
<dbReference type="CDD" id="cd08474">
    <property type="entry name" value="PBP2_CrgA_like_5"/>
    <property type="match status" value="1"/>
</dbReference>
<gene>
    <name evidence="6" type="ORF">H7F16_16770</name>
</gene>
<dbReference type="InterPro" id="IPR005119">
    <property type="entry name" value="LysR_subst-bd"/>
</dbReference>
<keyword evidence="7" id="KW-1185">Reference proteome</keyword>
<name>A0A842ICQ6_9RHOB</name>
<keyword evidence="2" id="KW-0805">Transcription regulation</keyword>
<dbReference type="PANTHER" id="PTHR30537:SF1">
    <property type="entry name" value="HTH-TYPE TRANSCRIPTIONAL REGULATOR PGRR"/>
    <property type="match status" value="1"/>
</dbReference>
<dbReference type="SUPFAM" id="SSF46785">
    <property type="entry name" value="Winged helix' DNA-binding domain"/>
    <property type="match status" value="1"/>
</dbReference>
<evidence type="ECO:0000256" key="1">
    <source>
        <dbReference type="ARBA" id="ARBA00009437"/>
    </source>
</evidence>
<dbReference type="PANTHER" id="PTHR30537">
    <property type="entry name" value="HTH-TYPE TRANSCRIPTIONAL REGULATOR"/>
    <property type="match status" value="1"/>
</dbReference>
<dbReference type="InterPro" id="IPR058163">
    <property type="entry name" value="LysR-type_TF_proteobact-type"/>
</dbReference>
<dbReference type="Pfam" id="PF03466">
    <property type="entry name" value="LysR_substrate"/>
    <property type="match status" value="1"/>
</dbReference>
<dbReference type="GO" id="GO:0006351">
    <property type="term" value="P:DNA-templated transcription"/>
    <property type="evidence" value="ECO:0007669"/>
    <property type="project" value="TreeGrafter"/>
</dbReference>
<feature type="domain" description="HTH lysR-type" evidence="5">
    <location>
        <begin position="4"/>
        <end position="61"/>
    </location>
</feature>
<dbReference type="PRINTS" id="PR00039">
    <property type="entry name" value="HTHLYSR"/>
</dbReference>
<evidence type="ECO:0000313" key="7">
    <source>
        <dbReference type="Proteomes" id="UP000555411"/>
    </source>
</evidence>
<evidence type="ECO:0000256" key="2">
    <source>
        <dbReference type="ARBA" id="ARBA00023015"/>
    </source>
</evidence>
<dbReference type="EMBL" id="JACLQD010000005">
    <property type="protein sequence ID" value="MBC2837173.1"/>
    <property type="molecule type" value="Genomic_DNA"/>
</dbReference>
<dbReference type="InterPro" id="IPR000847">
    <property type="entry name" value="LysR_HTH_N"/>
</dbReference>
<sequence>MQRYTMNELATFAVVARERSFTRAAARIGVSASALSQTIRHLEEALGLRLLTRTTRSVSVTEAGQRLLDTVAPRFDDIHAELAQLSALRDRPAGNVRITASEYAAERVLWPTLAPVLRAYPEINLELSIDHGFRDIVADGFDAGVRLGESVEKDMVAVRITPDGRLVAVATRAYFVQNPPPMTPKDLVTHRCINLRMVTGGGLYAWEFAKAGEEMRVRVSGQVTFNSVNACLQAALDGFGIAFLPEAAVAPYLASGALQLVLDDWSQPIAGLHLYYPSRRHISPAFRVIIDALRTRDGIVERAE</sequence>
<dbReference type="GO" id="GO:0043565">
    <property type="term" value="F:sequence-specific DNA binding"/>
    <property type="evidence" value="ECO:0007669"/>
    <property type="project" value="TreeGrafter"/>
</dbReference>
<dbReference type="PROSITE" id="PS50931">
    <property type="entry name" value="HTH_LYSR"/>
    <property type="match status" value="1"/>
</dbReference>
<reference evidence="6 7" key="1">
    <citation type="journal article" date="2017" name="Int. J. Syst. Evol. Microbiol.">
        <title>Gemmobacter straminiformis sp. nov., isolated from an artificial fountain.</title>
        <authorList>
            <person name="Kang J.Y."/>
            <person name="Kim M.J."/>
            <person name="Chun J."/>
            <person name="Son K.P."/>
            <person name="Jahng K.Y."/>
        </authorList>
    </citation>
    <scope>NUCLEOTIDE SEQUENCE [LARGE SCALE GENOMIC DNA]</scope>
    <source>
        <strain evidence="6 7">CAM-8</strain>
    </source>
</reference>
<evidence type="ECO:0000256" key="3">
    <source>
        <dbReference type="ARBA" id="ARBA00023125"/>
    </source>
</evidence>
<dbReference type="InterPro" id="IPR036388">
    <property type="entry name" value="WH-like_DNA-bd_sf"/>
</dbReference>
<dbReference type="FunFam" id="1.10.10.10:FF:000001">
    <property type="entry name" value="LysR family transcriptional regulator"/>
    <property type="match status" value="1"/>
</dbReference>
<evidence type="ECO:0000259" key="5">
    <source>
        <dbReference type="PROSITE" id="PS50931"/>
    </source>
</evidence>
<dbReference type="AlphaFoldDB" id="A0A842ICQ6"/>
<evidence type="ECO:0000256" key="4">
    <source>
        <dbReference type="ARBA" id="ARBA00023163"/>
    </source>
</evidence>
<accession>A0A842ICQ6</accession>
<dbReference type="GO" id="GO:0003700">
    <property type="term" value="F:DNA-binding transcription factor activity"/>
    <property type="evidence" value="ECO:0007669"/>
    <property type="project" value="InterPro"/>
</dbReference>
<dbReference type="Gene3D" id="1.10.10.10">
    <property type="entry name" value="Winged helix-like DNA-binding domain superfamily/Winged helix DNA-binding domain"/>
    <property type="match status" value="1"/>
</dbReference>
<dbReference type="Pfam" id="PF00126">
    <property type="entry name" value="HTH_1"/>
    <property type="match status" value="1"/>
</dbReference>